<dbReference type="AlphaFoldDB" id="A0A7J6WWU2"/>
<organism evidence="1 2">
    <name type="scientific">Thalictrum thalictroides</name>
    <name type="common">Rue-anemone</name>
    <name type="synonym">Anemone thalictroides</name>
    <dbReference type="NCBI Taxonomy" id="46969"/>
    <lineage>
        <taxon>Eukaryota</taxon>
        <taxon>Viridiplantae</taxon>
        <taxon>Streptophyta</taxon>
        <taxon>Embryophyta</taxon>
        <taxon>Tracheophyta</taxon>
        <taxon>Spermatophyta</taxon>
        <taxon>Magnoliopsida</taxon>
        <taxon>Ranunculales</taxon>
        <taxon>Ranunculaceae</taxon>
        <taxon>Thalictroideae</taxon>
        <taxon>Thalictrum</taxon>
    </lineage>
</organism>
<protein>
    <submittedName>
        <fullName evidence="1">Uncharacterized protein</fullName>
    </submittedName>
</protein>
<gene>
    <name evidence="1" type="ORF">FRX31_009046</name>
</gene>
<dbReference type="EMBL" id="JABWDY010009524">
    <property type="protein sequence ID" value="KAF5201367.1"/>
    <property type="molecule type" value="Genomic_DNA"/>
</dbReference>
<evidence type="ECO:0000313" key="1">
    <source>
        <dbReference type="EMBL" id="KAF5201367.1"/>
    </source>
</evidence>
<dbReference type="Proteomes" id="UP000554482">
    <property type="component" value="Unassembled WGS sequence"/>
</dbReference>
<evidence type="ECO:0000313" key="2">
    <source>
        <dbReference type="Proteomes" id="UP000554482"/>
    </source>
</evidence>
<sequence length="162" mass="18064">MNANPNRTKTLLNKSISTFNGSIVVASHDSYESPLLTKVPGLSEGEINFVEVPIESHEVILGIPWLETVNPNIDWVTKSVSSRPIHYSSPTITPQINSENQTRVQSDDLHINVILRKDAQVENDNLTLPKNLKHMADVFSATNAKRLPPYRPGIDMKIDTPE</sequence>
<reference evidence="1 2" key="1">
    <citation type="submission" date="2020-06" db="EMBL/GenBank/DDBJ databases">
        <title>Transcriptomic and genomic resources for Thalictrum thalictroides and T. hernandezii: Facilitating candidate gene discovery in an emerging model plant lineage.</title>
        <authorList>
            <person name="Arias T."/>
            <person name="Riano-Pachon D.M."/>
            <person name="Di Stilio V.S."/>
        </authorList>
    </citation>
    <scope>NUCLEOTIDE SEQUENCE [LARGE SCALE GENOMIC DNA]</scope>
    <source>
        <strain evidence="2">cv. WT478/WT964</strain>
        <tissue evidence="1">Leaves</tissue>
    </source>
</reference>
<feature type="non-terminal residue" evidence="1">
    <location>
        <position position="162"/>
    </location>
</feature>
<proteinExistence type="predicted"/>
<dbReference type="OrthoDB" id="128646at2759"/>
<accession>A0A7J6WWU2</accession>
<name>A0A7J6WWU2_THATH</name>
<comment type="caution">
    <text evidence="1">The sequence shown here is derived from an EMBL/GenBank/DDBJ whole genome shotgun (WGS) entry which is preliminary data.</text>
</comment>
<keyword evidence="2" id="KW-1185">Reference proteome</keyword>